<keyword evidence="4" id="KW-1185">Reference proteome</keyword>
<dbReference type="Gene3D" id="2.130.10.10">
    <property type="entry name" value="YVTN repeat-like/Quinoprotein amine dehydrogenase"/>
    <property type="match status" value="2"/>
</dbReference>
<protein>
    <submittedName>
        <fullName evidence="3">Uncharacterized protein</fullName>
    </submittedName>
</protein>
<dbReference type="InterPro" id="IPR001680">
    <property type="entry name" value="WD40_rpt"/>
</dbReference>
<dbReference type="GO" id="GO:0043161">
    <property type="term" value="P:proteasome-mediated ubiquitin-dependent protein catabolic process"/>
    <property type="evidence" value="ECO:0007669"/>
    <property type="project" value="TreeGrafter"/>
</dbReference>
<dbReference type="PANTHER" id="PTHR19847:SF7">
    <property type="entry name" value="DDB1- AND CUL4-ASSOCIATED FACTOR 11"/>
    <property type="match status" value="1"/>
</dbReference>
<dbReference type="InterPro" id="IPR015943">
    <property type="entry name" value="WD40/YVTN_repeat-like_dom_sf"/>
</dbReference>
<evidence type="ECO:0000256" key="1">
    <source>
        <dbReference type="PROSITE-ProRule" id="PRU00221"/>
    </source>
</evidence>
<organism evidence="3 4">
    <name type="scientific">Mortierella alpina</name>
    <name type="common">Oleaginous fungus</name>
    <name type="synonym">Mortierella renispora</name>
    <dbReference type="NCBI Taxonomy" id="64518"/>
    <lineage>
        <taxon>Eukaryota</taxon>
        <taxon>Fungi</taxon>
        <taxon>Fungi incertae sedis</taxon>
        <taxon>Mucoromycota</taxon>
        <taxon>Mortierellomycotina</taxon>
        <taxon>Mortierellomycetes</taxon>
        <taxon>Mortierellales</taxon>
        <taxon>Mortierellaceae</taxon>
        <taxon>Mortierella</taxon>
    </lineage>
</organism>
<dbReference type="PANTHER" id="PTHR19847">
    <property type="entry name" value="DDB1- AND CUL4-ASSOCIATED FACTOR 11"/>
    <property type="match status" value="1"/>
</dbReference>
<accession>A0A9P6J6S7</accession>
<dbReference type="GO" id="GO:0080008">
    <property type="term" value="C:Cul4-RING E3 ubiquitin ligase complex"/>
    <property type="evidence" value="ECO:0007669"/>
    <property type="project" value="TreeGrafter"/>
</dbReference>
<feature type="compositionally biased region" description="Basic and acidic residues" evidence="2">
    <location>
        <begin position="1"/>
        <end position="11"/>
    </location>
</feature>
<keyword evidence="1" id="KW-0853">WD repeat</keyword>
<dbReference type="SUPFAM" id="SSF50978">
    <property type="entry name" value="WD40 repeat-like"/>
    <property type="match status" value="1"/>
</dbReference>
<reference evidence="3" key="1">
    <citation type="journal article" date="2020" name="Fungal Divers.">
        <title>Resolving the Mortierellaceae phylogeny through synthesis of multi-gene phylogenetics and phylogenomics.</title>
        <authorList>
            <person name="Vandepol N."/>
            <person name="Liber J."/>
            <person name="Desiro A."/>
            <person name="Na H."/>
            <person name="Kennedy M."/>
            <person name="Barry K."/>
            <person name="Grigoriev I.V."/>
            <person name="Miller A.N."/>
            <person name="O'Donnell K."/>
            <person name="Stajich J.E."/>
            <person name="Bonito G."/>
        </authorList>
    </citation>
    <scope>NUCLEOTIDE SEQUENCE</scope>
    <source>
        <strain evidence="3">CK1249</strain>
    </source>
</reference>
<dbReference type="PROSITE" id="PS50294">
    <property type="entry name" value="WD_REPEATS_REGION"/>
    <property type="match status" value="1"/>
</dbReference>
<feature type="compositionally biased region" description="Acidic residues" evidence="2">
    <location>
        <begin position="63"/>
        <end position="86"/>
    </location>
</feature>
<dbReference type="EMBL" id="JAAAHY010000598">
    <property type="protein sequence ID" value="KAF9961049.1"/>
    <property type="molecule type" value="Genomic_DNA"/>
</dbReference>
<dbReference type="OrthoDB" id="63070at2759"/>
<feature type="region of interest" description="Disordered" evidence="2">
    <location>
        <begin position="1"/>
        <end position="86"/>
    </location>
</feature>
<feature type="repeat" description="WD" evidence="1">
    <location>
        <begin position="288"/>
        <end position="329"/>
    </location>
</feature>
<gene>
    <name evidence="3" type="ORF">BGZ70_008375</name>
</gene>
<comment type="caution">
    <text evidence="3">The sequence shown here is derived from an EMBL/GenBank/DDBJ whole genome shotgun (WGS) entry which is preliminary data.</text>
</comment>
<feature type="compositionally biased region" description="Acidic residues" evidence="2">
    <location>
        <begin position="22"/>
        <end position="51"/>
    </location>
</feature>
<feature type="region of interest" description="Disordered" evidence="2">
    <location>
        <begin position="477"/>
        <end position="496"/>
    </location>
</feature>
<dbReference type="SMART" id="SM00320">
    <property type="entry name" value="WD40"/>
    <property type="match status" value="3"/>
</dbReference>
<evidence type="ECO:0000313" key="3">
    <source>
        <dbReference type="EMBL" id="KAF9961049.1"/>
    </source>
</evidence>
<proteinExistence type="predicted"/>
<sequence length="496" mass="56408">MDSEPVERNETDSEQELYQYEEAAENDDDDVADSEAEENEEVDDEDAEEEERGFFVDIGNMIESDDDDDDGDYEDEDVDEEDDEDTVGADVFNLADLFANAEPNREKGFELINSGEFGRVESAYIPAKELKKNVARKLWMRELKSRKINPLSLGESILPDNPGKVVDVYGDSACSGQYSEDGSLFASCDKDWKLRIYKTAGNKLILEKSIQGMPGLWTITDHNLSLDNDWLIYSSITPHVHLTRTAADAPDAHHRLDFSTGDEDNAIWSVRFSGDGREIVAGGRGRIYVGHSEGITYVTSKGDNRYLASNGKDQKMLLWDLRMMRSNKDYEKLPRYQQSNFDYRSERYTGSKHRKVEGDCSVMSFQGHKVLRTLIRCHFSPVHSTGQRYLYTGSADGMVHIYRLDGTLVRKLDTGEAFQRYTKSQVPTPYVARDVSWHPYHPTILSSCLADHFSYSDVSGGLVQHKFTRPGELELDMSEVSDTDMPAPPRQRRRHF</sequence>
<dbReference type="PROSITE" id="PS50082">
    <property type="entry name" value="WD_REPEATS_2"/>
    <property type="match status" value="1"/>
</dbReference>
<evidence type="ECO:0000313" key="4">
    <source>
        <dbReference type="Proteomes" id="UP000738359"/>
    </source>
</evidence>
<dbReference type="Pfam" id="PF00400">
    <property type="entry name" value="WD40"/>
    <property type="match status" value="2"/>
</dbReference>
<dbReference type="InterPro" id="IPR036322">
    <property type="entry name" value="WD40_repeat_dom_sf"/>
</dbReference>
<dbReference type="InterPro" id="IPR051859">
    <property type="entry name" value="DCAF"/>
</dbReference>
<evidence type="ECO:0000256" key="2">
    <source>
        <dbReference type="SAM" id="MobiDB-lite"/>
    </source>
</evidence>
<dbReference type="Proteomes" id="UP000738359">
    <property type="component" value="Unassembled WGS sequence"/>
</dbReference>
<name>A0A9P6J6S7_MORAP</name>
<dbReference type="AlphaFoldDB" id="A0A9P6J6S7"/>